<reference evidence="2 3" key="1">
    <citation type="submission" date="2018-06" db="EMBL/GenBank/DDBJ databases">
        <title>WGS assembly of Brassica rapa FPsc.</title>
        <authorList>
            <person name="Bowman J."/>
            <person name="Kohchi T."/>
            <person name="Yamato K."/>
            <person name="Jenkins J."/>
            <person name="Shu S."/>
            <person name="Ishizaki K."/>
            <person name="Yamaoka S."/>
            <person name="Nishihama R."/>
            <person name="Nakamura Y."/>
            <person name="Berger F."/>
            <person name="Adam C."/>
            <person name="Aki S."/>
            <person name="Althoff F."/>
            <person name="Araki T."/>
            <person name="Arteaga-Vazquez M."/>
            <person name="Balasubrmanian S."/>
            <person name="Bauer D."/>
            <person name="Boehm C."/>
            <person name="Briginshaw L."/>
            <person name="Caballero-Perez J."/>
            <person name="Catarino B."/>
            <person name="Chen F."/>
            <person name="Chiyoda S."/>
            <person name="Chovatia M."/>
            <person name="Davies K."/>
            <person name="Delmans M."/>
            <person name="Demura T."/>
            <person name="Dierschke T."/>
            <person name="Dolan L."/>
            <person name="Dorantes-Acosta A."/>
            <person name="Eklund D."/>
            <person name="Florent S."/>
            <person name="Flores-Sandoval E."/>
            <person name="Fujiyama A."/>
            <person name="Fukuzawa H."/>
            <person name="Galik B."/>
            <person name="Grimanelli D."/>
            <person name="Grimwood J."/>
            <person name="Grossniklaus U."/>
            <person name="Hamada T."/>
            <person name="Haseloff J."/>
            <person name="Hetherington A."/>
            <person name="Higo A."/>
            <person name="Hirakawa Y."/>
            <person name="Hundley H."/>
            <person name="Ikeda Y."/>
            <person name="Inoue K."/>
            <person name="Inoue S."/>
            <person name="Ishida S."/>
            <person name="Jia Q."/>
            <person name="Kakita M."/>
            <person name="Kanazawa T."/>
            <person name="Kawai Y."/>
            <person name="Kawashima T."/>
            <person name="Kennedy M."/>
            <person name="Kinose K."/>
            <person name="Kinoshita T."/>
            <person name="Kohara Y."/>
            <person name="Koide E."/>
            <person name="Komatsu K."/>
            <person name="Kopischke S."/>
            <person name="Kubo M."/>
            <person name="Kyozuka J."/>
            <person name="Lagercrantz U."/>
            <person name="Lin S."/>
            <person name="Lindquist E."/>
            <person name="Lipzen A."/>
            <person name="Lu C."/>
            <person name="Luna E."/>
            <person name="Martienssen R."/>
            <person name="Minamino N."/>
            <person name="Mizutani M."/>
            <person name="Mizutani M."/>
            <person name="Mochizuki N."/>
            <person name="Monte I."/>
            <person name="Mosher R."/>
            <person name="Nagasaki H."/>
            <person name="Nakagami H."/>
            <person name="Naramoto S."/>
            <person name="Nishitani K."/>
            <person name="Ohtani M."/>
            <person name="Okamoto T."/>
            <person name="Okumura M."/>
            <person name="Phillips J."/>
            <person name="Pollak B."/>
            <person name="Reinders A."/>
            <person name="Roevekamp M."/>
            <person name="Sano R."/>
            <person name="Sawa S."/>
            <person name="Schmid M."/>
            <person name="Shirakawa M."/>
            <person name="Solano R."/>
            <person name="Spunde A."/>
            <person name="Suetsugu N."/>
            <person name="Sugano S."/>
            <person name="Sugiyama A."/>
            <person name="Sun R."/>
            <person name="Suzuki Y."/>
            <person name="Takenaka M."/>
            <person name="Takezawa D."/>
            <person name="Tomogane H."/>
            <person name="Tsuzuki M."/>
            <person name="Ueda T."/>
            <person name="Umeda M."/>
            <person name="Ward J."/>
            <person name="Watanabe Y."/>
            <person name="Yazaki K."/>
            <person name="Yokoyama R."/>
            <person name="Yoshitake Y."/>
            <person name="Yotsui I."/>
            <person name="Zachgo S."/>
            <person name="Schmutz J."/>
        </authorList>
    </citation>
    <scope>NUCLEOTIDE SEQUENCE [LARGE SCALE GENOMIC DNA]</scope>
    <source>
        <strain evidence="3">cv. B-3</strain>
    </source>
</reference>
<name>A0A398ABV5_BRACM</name>
<sequence>MARCVTHRSFIFFTAEPILIHLVAAQILRKRRRRLKGYGLVQRSSLSDNCFILVIFFLG</sequence>
<evidence type="ECO:0000313" key="3">
    <source>
        <dbReference type="Proteomes" id="UP000264353"/>
    </source>
</evidence>
<feature type="transmembrane region" description="Helical" evidence="1">
    <location>
        <begin position="6"/>
        <end position="28"/>
    </location>
</feature>
<keyword evidence="1" id="KW-0812">Transmembrane</keyword>
<evidence type="ECO:0000313" key="2">
    <source>
        <dbReference type="EMBL" id="RID72713.1"/>
    </source>
</evidence>
<dbReference type="Proteomes" id="UP000264353">
    <property type="component" value="Chromosome A3"/>
</dbReference>
<accession>A0A398ABV5</accession>
<organism evidence="2 3">
    <name type="scientific">Brassica campestris</name>
    <name type="common">Field mustard</name>
    <dbReference type="NCBI Taxonomy" id="3711"/>
    <lineage>
        <taxon>Eukaryota</taxon>
        <taxon>Viridiplantae</taxon>
        <taxon>Streptophyta</taxon>
        <taxon>Embryophyta</taxon>
        <taxon>Tracheophyta</taxon>
        <taxon>Spermatophyta</taxon>
        <taxon>Magnoliopsida</taxon>
        <taxon>eudicotyledons</taxon>
        <taxon>Gunneridae</taxon>
        <taxon>Pentapetalae</taxon>
        <taxon>rosids</taxon>
        <taxon>malvids</taxon>
        <taxon>Brassicales</taxon>
        <taxon>Brassicaceae</taxon>
        <taxon>Brassiceae</taxon>
        <taxon>Brassica</taxon>
    </lineage>
</organism>
<gene>
    <name evidence="2" type="ORF">BRARA_C04592</name>
</gene>
<keyword evidence="1" id="KW-0472">Membrane</keyword>
<dbReference type="AlphaFoldDB" id="A0A398ABV5"/>
<evidence type="ECO:0000256" key="1">
    <source>
        <dbReference type="SAM" id="Phobius"/>
    </source>
</evidence>
<dbReference type="EMBL" id="CM010630">
    <property type="protein sequence ID" value="RID72713.1"/>
    <property type="molecule type" value="Genomic_DNA"/>
</dbReference>
<keyword evidence="1" id="KW-1133">Transmembrane helix</keyword>
<protein>
    <submittedName>
        <fullName evidence="2">Uncharacterized protein</fullName>
    </submittedName>
</protein>
<proteinExistence type="predicted"/>